<dbReference type="EMBL" id="CP136898">
    <property type="protein sequence ID" value="WOL20136.1"/>
    <property type="molecule type" value="Genomic_DNA"/>
</dbReference>
<gene>
    <name evidence="1" type="ORF">Cni_G28938</name>
</gene>
<keyword evidence="2" id="KW-1185">Reference proteome</keyword>
<protein>
    <recommendedName>
        <fullName evidence="3">Endonuclease/exonuclease/phosphatase domain-containing protein</fullName>
    </recommendedName>
</protein>
<sequence length="269" mass="31618">MAFETKGKQNMIFEAKGGSDVDKQKLEKENPGKEIYASTNMNKTKLLWEGLNSLDIGEIPCLVVGDMNSIMKASEKRGGRLVQNNHAVTDFKSWINNCRLIDTSFSGPCFTWTNKRKGSRKISTRLDRAFYNSAWLDWKYEFKSIHLNMIDSDHRPIMVNCNESKKVRRKNRYDFFVFEHFWLEYPDLKKLIDEFWRKNNGEMKPMMLNIENLKDVLIEWNRNCVGNLKRNLEQIKELEKIELKEKLGLASQEEIFMMRALSNELHGCS</sequence>
<dbReference type="AlphaFoldDB" id="A0AAQ3QP74"/>
<dbReference type="SUPFAM" id="SSF56219">
    <property type="entry name" value="DNase I-like"/>
    <property type="match status" value="1"/>
</dbReference>
<evidence type="ECO:0008006" key="3">
    <source>
        <dbReference type="Google" id="ProtNLM"/>
    </source>
</evidence>
<name>A0AAQ3QP74_9LILI</name>
<dbReference type="Proteomes" id="UP001327560">
    <property type="component" value="Chromosome 9"/>
</dbReference>
<dbReference type="Gene3D" id="3.60.10.10">
    <property type="entry name" value="Endonuclease/exonuclease/phosphatase"/>
    <property type="match status" value="1"/>
</dbReference>
<accession>A0AAQ3QP74</accession>
<evidence type="ECO:0000313" key="1">
    <source>
        <dbReference type="EMBL" id="WOL20136.1"/>
    </source>
</evidence>
<reference evidence="1 2" key="1">
    <citation type="submission" date="2023-10" db="EMBL/GenBank/DDBJ databases">
        <title>Chromosome-scale genome assembly provides insights into flower coloration mechanisms of Canna indica.</title>
        <authorList>
            <person name="Li C."/>
        </authorList>
    </citation>
    <scope>NUCLEOTIDE SEQUENCE [LARGE SCALE GENOMIC DNA]</scope>
    <source>
        <tissue evidence="1">Flower</tissue>
    </source>
</reference>
<organism evidence="1 2">
    <name type="scientific">Canna indica</name>
    <name type="common">Indian-shot</name>
    <dbReference type="NCBI Taxonomy" id="4628"/>
    <lineage>
        <taxon>Eukaryota</taxon>
        <taxon>Viridiplantae</taxon>
        <taxon>Streptophyta</taxon>
        <taxon>Embryophyta</taxon>
        <taxon>Tracheophyta</taxon>
        <taxon>Spermatophyta</taxon>
        <taxon>Magnoliopsida</taxon>
        <taxon>Liliopsida</taxon>
        <taxon>Zingiberales</taxon>
        <taxon>Cannaceae</taxon>
        <taxon>Canna</taxon>
    </lineage>
</organism>
<dbReference type="PANTHER" id="PTHR33710">
    <property type="entry name" value="BNAC02G09200D PROTEIN"/>
    <property type="match status" value="1"/>
</dbReference>
<dbReference type="PANTHER" id="PTHR33710:SF71">
    <property type="entry name" value="ENDONUCLEASE_EXONUCLEASE_PHOSPHATASE DOMAIN-CONTAINING PROTEIN"/>
    <property type="match status" value="1"/>
</dbReference>
<proteinExistence type="predicted"/>
<dbReference type="InterPro" id="IPR036691">
    <property type="entry name" value="Endo/exonu/phosph_ase_sf"/>
</dbReference>
<evidence type="ECO:0000313" key="2">
    <source>
        <dbReference type="Proteomes" id="UP001327560"/>
    </source>
</evidence>